<evidence type="ECO:0000313" key="2">
    <source>
        <dbReference type="EMBL" id="EWM29873.1"/>
    </source>
</evidence>
<protein>
    <submittedName>
        <fullName evidence="2">Uncharacterized protein</fullName>
    </submittedName>
</protein>
<accession>W7U223</accession>
<proteinExistence type="predicted"/>
<comment type="caution">
    <text evidence="2">The sequence shown here is derived from an EMBL/GenBank/DDBJ whole genome shotgun (WGS) entry which is preliminary data.</text>
</comment>
<dbReference type="EMBL" id="AZIL01000115">
    <property type="protein sequence ID" value="EWM29873.1"/>
    <property type="molecule type" value="Genomic_DNA"/>
</dbReference>
<feature type="region of interest" description="Disordered" evidence="1">
    <location>
        <begin position="54"/>
        <end position="76"/>
    </location>
</feature>
<organism evidence="2 3">
    <name type="scientific">Nannochloropsis gaditana</name>
    <dbReference type="NCBI Taxonomy" id="72520"/>
    <lineage>
        <taxon>Eukaryota</taxon>
        <taxon>Sar</taxon>
        <taxon>Stramenopiles</taxon>
        <taxon>Ochrophyta</taxon>
        <taxon>Eustigmatophyceae</taxon>
        <taxon>Eustigmatales</taxon>
        <taxon>Monodopsidaceae</taxon>
        <taxon>Nannochloropsis</taxon>
    </lineage>
</organism>
<evidence type="ECO:0000313" key="3">
    <source>
        <dbReference type="Proteomes" id="UP000019335"/>
    </source>
</evidence>
<dbReference type="AlphaFoldDB" id="W7U223"/>
<gene>
    <name evidence="2" type="ORF">Naga_100106g10</name>
</gene>
<name>W7U223_9STRA</name>
<reference evidence="2 3" key="1">
    <citation type="journal article" date="2014" name="Mol. Plant">
        <title>Chromosome Scale Genome Assembly and Transcriptome Profiling of Nannochloropsis gaditana in Nitrogen Depletion.</title>
        <authorList>
            <person name="Corteggiani Carpinelli E."/>
            <person name="Telatin A."/>
            <person name="Vitulo N."/>
            <person name="Forcato C."/>
            <person name="D'Angelo M."/>
            <person name="Schiavon R."/>
            <person name="Vezzi A."/>
            <person name="Giacometti G.M."/>
            <person name="Morosinotto T."/>
            <person name="Valle G."/>
        </authorList>
    </citation>
    <scope>NUCLEOTIDE SEQUENCE [LARGE SCALE GENOMIC DNA]</scope>
    <source>
        <strain evidence="2 3">B-31</strain>
    </source>
</reference>
<keyword evidence="3" id="KW-1185">Reference proteome</keyword>
<sequence length="76" mass="8644">MFKIPRSGRAEGEDGNVSGGLHKLLALRSLEKKMTEERMRRCANDFACAYTFDHQQASGTRHKKRLPPTRNNKELG</sequence>
<evidence type="ECO:0000256" key="1">
    <source>
        <dbReference type="SAM" id="MobiDB-lite"/>
    </source>
</evidence>
<dbReference type="Proteomes" id="UP000019335">
    <property type="component" value="Chromosome 2"/>
</dbReference>